<comment type="similarity">
    <text evidence="1">Belongs to the tubulin--tyrosine ligase family.</text>
</comment>
<dbReference type="PANTHER" id="PTHR12241:SF161">
    <property type="entry name" value="TUBULIN POLYGLUTAMYLASE TTLL6"/>
    <property type="match status" value="1"/>
</dbReference>
<keyword evidence="4" id="KW-0547">Nucleotide-binding</keyword>
<evidence type="ECO:0000256" key="3">
    <source>
        <dbReference type="ARBA" id="ARBA00022701"/>
    </source>
</evidence>
<dbReference type="PROSITE" id="PS51221">
    <property type="entry name" value="TTL"/>
    <property type="match status" value="1"/>
</dbReference>
<feature type="region of interest" description="Disordered" evidence="6">
    <location>
        <begin position="479"/>
        <end position="555"/>
    </location>
</feature>
<name>A0A6P6FGE8_BOMIM</name>
<evidence type="ECO:0000256" key="1">
    <source>
        <dbReference type="ARBA" id="ARBA00006820"/>
    </source>
</evidence>
<gene>
    <name evidence="8" type="primary">LOC100747024</name>
</gene>
<dbReference type="AlphaFoldDB" id="A0A6P6FGE8"/>
<dbReference type="SUPFAM" id="SSF56059">
    <property type="entry name" value="Glutathione synthetase ATP-binding domain-like"/>
    <property type="match status" value="1"/>
</dbReference>
<dbReference type="PANTHER" id="PTHR12241">
    <property type="entry name" value="TUBULIN POLYGLUTAMYLASE"/>
    <property type="match status" value="1"/>
</dbReference>
<dbReference type="Proteomes" id="UP000515180">
    <property type="component" value="Unplaced"/>
</dbReference>
<evidence type="ECO:0000256" key="5">
    <source>
        <dbReference type="ARBA" id="ARBA00022840"/>
    </source>
</evidence>
<accession>A0A6P6FGE8</accession>
<dbReference type="RefSeq" id="XP_024226906.1">
    <property type="nucleotide sequence ID" value="XM_024371138.2"/>
</dbReference>
<dbReference type="GeneID" id="100747024"/>
<keyword evidence="5" id="KW-0067">ATP-binding</keyword>
<dbReference type="GO" id="GO:0000226">
    <property type="term" value="P:microtubule cytoskeleton organization"/>
    <property type="evidence" value="ECO:0007669"/>
    <property type="project" value="TreeGrafter"/>
</dbReference>
<evidence type="ECO:0000256" key="2">
    <source>
        <dbReference type="ARBA" id="ARBA00022598"/>
    </source>
</evidence>
<dbReference type="GO" id="GO:0005524">
    <property type="term" value="F:ATP binding"/>
    <property type="evidence" value="ECO:0007669"/>
    <property type="project" value="UniProtKB-KW"/>
</dbReference>
<evidence type="ECO:0000256" key="4">
    <source>
        <dbReference type="ARBA" id="ARBA00022741"/>
    </source>
</evidence>
<proteinExistence type="inferred from homology"/>
<feature type="compositionally biased region" description="Polar residues" evidence="6">
    <location>
        <begin position="513"/>
        <end position="522"/>
    </location>
</feature>
<dbReference type="Gene3D" id="3.30.470.20">
    <property type="entry name" value="ATP-grasp fold, B domain"/>
    <property type="match status" value="1"/>
</dbReference>
<evidence type="ECO:0000313" key="7">
    <source>
        <dbReference type="Proteomes" id="UP000515180"/>
    </source>
</evidence>
<dbReference type="Pfam" id="PF03133">
    <property type="entry name" value="TTL"/>
    <property type="match status" value="1"/>
</dbReference>
<reference evidence="8" key="1">
    <citation type="submission" date="2025-08" db="UniProtKB">
        <authorList>
            <consortium name="RefSeq"/>
        </authorList>
    </citation>
    <scope>IDENTIFICATION</scope>
</reference>
<sequence length="723" mass="84793">MIGNRLLLNVSLIKRTTKQICRSWRPTWSRERKELRSRRRKRKNGDVYDYRYLTICTSNCKYDAVRRVAARFGMKEVTEDSSWNLYWTDLSVSVERAKDMKRYQKVNHFPGMTEICRKDLLARNLNRMLRLFPKDYNFFPKTWCFPADHGEAIAYAKLRRSKTFIIKPDTGCQGRGIYLTKNLKDVKPSERMICQVYVARPFLVDGYKFDLRIYALLTSCDPLRIYVYNDGLARFATSRYKEPTGHNTSNVFMHLTNYAVNKHSRMYVIDDEIGSKRKISTLNKWFKMKDVDVDELWRKIDEIIIKTILAAHPVLKHSYHTCFPTHDKTYACFELLGFDVLLDWKLKPYLLEVNHSPSFHTDAQIDKDVKEGLLMSTFEMLNLQQCDKKKIIEEDRKRVRDRLLQGINTKDGSTNDSTVGTTKLDKPEEDLQKQFKWEDEHMGNFRRIYPCCDSERYEPFFKQSSISVYQDTAASRAREEASRIQKEENEMKIKEQESKKISGKWSDSKLHSESPNVTQKSTTTHDQDRNKCANVSRRNSSHSNTKKQAISATNTSHSFEPEIICESEERERVTALAQRDFLIKSYGMLEQIYMAMKKNGTLRAIDEKKYGLYGKLGYADSTSKSASICRHKCHLHQHSGMETRYEPWTSQSPQFCLKANFKVICNEVPVYIRPRIPEKFWMDNLNSNDQSCRITKAHVARTLSNIVRLHTLEKRGEFNSSKF</sequence>
<evidence type="ECO:0000313" key="8">
    <source>
        <dbReference type="RefSeq" id="XP_024226906.1"/>
    </source>
</evidence>
<keyword evidence="2" id="KW-0436">Ligase</keyword>
<dbReference type="InterPro" id="IPR004344">
    <property type="entry name" value="TTL/TTLL_fam"/>
</dbReference>
<dbReference type="GO" id="GO:0036064">
    <property type="term" value="C:ciliary basal body"/>
    <property type="evidence" value="ECO:0007669"/>
    <property type="project" value="TreeGrafter"/>
</dbReference>
<dbReference type="GO" id="GO:0015631">
    <property type="term" value="F:tubulin binding"/>
    <property type="evidence" value="ECO:0007669"/>
    <property type="project" value="TreeGrafter"/>
</dbReference>
<keyword evidence="3" id="KW-0493">Microtubule</keyword>
<keyword evidence="7" id="KW-1185">Reference proteome</keyword>
<feature type="compositionally biased region" description="Polar residues" evidence="6">
    <location>
        <begin position="536"/>
        <end position="555"/>
    </location>
</feature>
<dbReference type="CTD" id="43282"/>
<protein>
    <submittedName>
        <fullName evidence="8">Tubulin polyglutamylase TTLL13 isoform X5</fullName>
    </submittedName>
</protein>
<dbReference type="GO" id="GO:0070740">
    <property type="term" value="F:tubulin-glutamic acid ligase activity"/>
    <property type="evidence" value="ECO:0007669"/>
    <property type="project" value="TreeGrafter"/>
</dbReference>
<dbReference type="GO" id="GO:0005874">
    <property type="term" value="C:microtubule"/>
    <property type="evidence" value="ECO:0007669"/>
    <property type="project" value="UniProtKB-KW"/>
</dbReference>
<feature type="compositionally biased region" description="Basic and acidic residues" evidence="6">
    <location>
        <begin position="479"/>
        <end position="512"/>
    </location>
</feature>
<organism evidence="7 8">
    <name type="scientific">Bombus impatiens</name>
    <name type="common">Bumblebee</name>
    <dbReference type="NCBI Taxonomy" id="132113"/>
    <lineage>
        <taxon>Eukaryota</taxon>
        <taxon>Metazoa</taxon>
        <taxon>Ecdysozoa</taxon>
        <taxon>Arthropoda</taxon>
        <taxon>Hexapoda</taxon>
        <taxon>Insecta</taxon>
        <taxon>Pterygota</taxon>
        <taxon>Neoptera</taxon>
        <taxon>Endopterygota</taxon>
        <taxon>Hymenoptera</taxon>
        <taxon>Apocrita</taxon>
        <taxon>Aculeata</taxon>
        <taxon>Apoidea</taxon>
        <taxon>Anthophila</taxon>
        <taxon>Apidae</taxon>
        <taxon>Bombus</taxon>
        <taxon>Pyrobombus</taxon>
    </lineage>
</organism>
<evidence type="ECO:0000256" key="6">
    <source>
        <dbReference type="SAM" id="MobiDB-lite"/>
    </source>
</evidence>
<dbReference type="FunFam" id="3.30.470.20:FF:000009">
    <property type="entry name" value="tubulin polyglutamylase TTLL5 isoform X1"/>
    <property type="match status" value="1"/>
</dbReference>